<sequence>MRFIEVVLLEPEKDVVALADAHFFPPFQLALLLITKVGPIIPPKLLRRQGRLVYSKKSNETSIWVVELAEVHAVTQGDIIGAKLFHQLLFPNVQPSYGLEDDSPNHRLTEPLIFCRIERDCHMENGYARPVEGIYVLVDLQNMVVVEFEDRKLVPLLPADPLRNYTPVGTHGGVDRSDVKPKLFSPKAQASVLMGTLFSGIRSGGGSVVVTTKRKCGGAGNNNCSGDVIEVLNDAYDKHLQVYQYRDAMEYAECEAIIKEFPPFGEAMKRRCVEDMDLLMVDPCEADPPNHRLPGPLIFCRTERDCLMENGYLDQLKEYMCLLICKIWLWLNLKTVNLFPYCLQIL</sequence>
<evidence type="ECO:0000313" key="1">
    <source>
        <dbReference type="EMBL" id="KAH7852363.1"/>
    </source>
</evidence>
<gene>
    <name evidence="1" type="ORF">Vadar_023917</name>
</gene>
<comment type="caution">
    <text evidence="1">The sequence shown here is derived from an EMBL/GenBank/DDBJ whole genome shotgun (WGS) entry which is preliminary data.</text>
</comment>
<dbReference type="Proteomes" id="UP000828048">
    <property type="component" value="Chromosome 8"/>
</dbReference>
<evidence type="ECO:0000313" key="2">
    <source>
        <dbReference type="Proteomes" id="UP000828048"/>
    </source>
</evidence>
<organism evidence="1 2">
    <name type="scientific">Vaccinium darrowii</name>
    <dbReference type="NCBI Taxonomy" id="229202"/>
    <lineage>
        <taxon>Eukaryota</taxon>
        <taxon>Viridiplantae</taxon>
        <taxon>Streptophyta</taxon>
        <taxon>Embryophyta</taxon>
        <taxon>Tracheophyta</taxon>
        <taxon>Spermatophyta</taxon>
        <taxon>Magnoliopsida</taxon>
        <taxon>eudicotyledons</taxon>
        <taxon>Gunneridae</taxon>
        <taxon>Pentapetalae</taxon>
        <taxon>asterids</taxon>
        <taxon>Ericales</taxon>
        <taxon>Ericaceae</taxon>
        <taxon>Vaccinioideae</taxon>
        <taxon>Vaccinieae</taxon>
        <taxon>Vaccinium</taxon>
    </lineage>
</organism>
<proteinExistence type="predicted"/>
<accession>A0ACB7YFR5</accession>
<protein>
    <submittedName>
        <fullName evidence="1">Uncharacterized protein</fullName>
    </submittedName>
</protein>
<name>A0ACB7YFR5_9ERIC</name>
<keyword evidence="2" id="KW-1185">Reference proteome</keyword>
<reference evidence="1 2" key="1">
    <citation type="journal article" date="2021" name="Hortic Res">
        <title>High-quality reference genome and annotation aids understanding of berry development for evergreen blueberry (Vaccinium darrowii).</title>
        <authorList>
            <person name="Yu J."/>
            <person name="Hulse-Kemp A.M."/>
            <person name="Babiker E."/>
            <person name="Staton M."/>
        </authorList>
    </citation>
    <scope>NUCLEOTIDE SEQUENCE [LARGE SCALE GENOMIC DNA]</scope>
    <source>
        <strain evidence="2">cv. NJ 8807/NJ 8810</strain>
        <tissue evidence="1">Young leaf</tissue>
    </source>
</reference>
<dbReference type="EMBL" id="CM037158">
    <property type="protein sequence ID" value="KAH7852363.1"/>
    <property type="molecule type" value="Genomic_DNA"/>
</dbReference>